<dbReference type="GO" id="GO:0042542">
    <property type="term" value="P:response to hydrogen peroxide"/>
    <property type="evidence" value="ECO:0007669"/>
    <property type="project" value="TreeGrafter"/>
</dbReference>
<feature type="domain" description="Catalase core" evidence="5">
    <location>
        <begin position="30"/>
        <end position="345"/>
    </location>
</feature>
<feature type="binding site" description="axial binding residue" evidence="3">
    <location>
        <position position="335"/>
    </location>
    <ligand>
        <name>heme</name>
        <dbReference type="ChEBI" id="CHEBI:30413"/>
    </ligand>
    <ligandPart>
        <name>Fe</name>
        <dbReference type="ChEBI" id="CHEBI:18248"/>
    </ligandPart>
</feature>
<dbReference type="GO" id="GO:0005737">
    <property type="term" value="C:cytoplasm"/>
    <property type="evidence" value="ECO:0007669"/>
    <property type="project" value="TreeGrafter"/>
</dbReference>
<dbReference type="SMART" id="SM01060">
    <property type="entry name" value="Catalase"/>
    <property type="match status" value="1"/>
</dbReference>
<keyword evidence="1 3" id="KW-0408">Iron</keyword>
<dbReference type="InterPro" id="IPR018028">
    <property type="entry name" value="Catalase"/>
</dbReference>
<dbReference type="Pfam" id="PF00199">
    <property type="entry name" value="Catalase"/>
    <property type="match status" value="1"/>
</dbReference>
<organism evidence="6 7">
    <name type="scientific">Pseudomonas moraviensis</name>
    <dbReference type="NCBI Taxonomy" id="321662"/>
    <lineage>
        <taxon>Bacteria</taxon>
        <taxon>Pseudomonadati</taxon>
        <taxon>Pseudomonadota</taxon>
        <taxon>Gammaproteobacteria</taxon>
        <taxon>Pseudomonadales</taxon>
        <taxon>Pseudomonadaceae</taxon>
        <taxon>Pseudomonas</taxon>
    </lineage>
</organism>
<proteinExistence type="inferred from homology"/>
<dbReference type="Gene3D" id="2.40.180.10">
    <property type="entry name" value="Catalase core domain"/>
    <property type="match status" value="1"/>
</dbReference>
<dbReference type="Proteomes" id="UP000553035">
    <property type="component" value="Unassembled WGS sequence"/>
</dbReference>
<evidence type="ECO:0000313" key="6">
    <source>
        <dbReference type="EMBL" id="NYH12339.1"/>
    </source>
</evidence>
<dbReference type="PIRSF" id="PIRSF000296">
    <property type="entry name" value="SrpA"/>
    <property type="match status" value="1"/>
</dbReference>
<evidence type="ECO:0000256" key="2">
    <source>
        <dbReference type="PIRSR" id="PIRSR000296-1"/>
    </source>
</evidence>
<comment type="similarity">
    <text evidence="1">Belongs to the catalase family.</text>
</comment>
<feature type="chain" id="PRO_5030566062" description="Catalase-related peroxidase" evidence="4">
    <location>
        <begin position="24"/>
        <end position="345"/>
    </location>
</feature>
<dbReference type="InterPro" id="IPR020835">
    <property type="entry name" value="Catalase_sf"/>
</dbReference>
<protein>
    <recommendedName>
        <fullName evidence="1">Catalase-related peroxidase</fullName>
        <ecNumber evidence="1">1.11.1.-</ecNumber>
    </recommendedName>
</protein>
<gene>
    <name evidence="6" type="ORF">GGI52_005382</name>
</gene>
<dbReference type="EMBL" id="JACCAT010000001">
    <property type="protein sequence ID" value="NYH12339.1"/>
    <property type="molecule type" value="Genomic_DNA"/>
</dbReference>
<dbReference type="InterPro" id="IPR011614">
    <property type="entry name" value="Catalase_core"/>
</dbReference>
<dbReference type="PROSITE" id="PS51402">
    <property type="entry name" value="CATALASE_3"/>
    <property type="match status" value="1"/>
</dbReference>
<dbReference type="Gene3D" id="1.20.1280.120">
    <property type="match status" value="1"/>
</dbReference>
<sequence length="345" mass="37611">MRLSRPWIVALLAGALSASPAYAAGEQPLTFTRTDPVSQDKLYDALLDALYATFGKHPGFRATHAKGLLVNGTFTASPAAATLSRAAHLQGKPVPVVLRFSNFSGVPATVDGDPVASPRGLAVRFKLPNGEFTYIVGHSFDGFPVATPLEFLGFLKGIAATAATPPDPQPLQVFLAEHPRARHFLEAPKPAPVSYTSIEYFGVNSLVFSNRENQEQIVRYRIEPLTGQSLLSDQQAARMPADYLQDELTARLAKGPAQMRLIAQLAAPGDVIEDGSIPWPRNRREVELGIFTLDSLVPAEDQQTAQQRLDFSPGRLLDGIALSRDPMTLARDHIYQRAVLRRQQP</sequence>
<keyword evidence="1 6" id="KW-0575">Peroxidase</keyword>
<keyword evidence="1 6" id="KW-0560">Oxidoreductase</keyword>
<keyword evidence="4" id="KW-0732">Signal</keyword>
<dbReference type="CDD" id="cd08153">
    <property type="entry name" value="srpA_like"/>
    <property type="match status" value="1"/>
</dbReference>
<evidence type="ECO:0000313" key="7">
    <source>
        <dbReference type="Proteomes" id="UP000553035"/>
    </source>
</evidence>
<evidence type="ECO:0000256" key="3">
    <source>
        <dbReference type="PIRSR" id="PIRSR000296-2"/>
    </source>
</evidence>
<name>A0A7Y9W155_9PSED</name>
<evidence type="ECO:0000256" key="4">
    <source>
        <dbReference type="SAM" id="SignalP"/>
    </source>
</evidence>
<evidence type="ECO:0000259" key="5">
    <source>
        <dbReference type="SMART" id="SM01060"/>
    </source>
</evidence>
<keyword evidence="1 3" id="KW-0349">Heme</keyword>
<dbReference type="PANTHER" id="PTHR11465:SF62">
    <property type="entry name" value="CATALASE T"/>
    <property type="match status" value="1"/>
</dbReference>
<reference evidence="6 7" key="1">
    <citation type="submission" date="2020-07" db="EMBL/GenBank/DDBJ databases">
        <title>Exploring microbial biodiversity for novel pathways involved in the catabolism of aromatic compounds derived from lignin.</title>
        <authorList>
            <person name="Elkins J."/>
        </authorList>
    </citation>
    <scope>NUCLEOTIDE SEQUENCE [LARGE SCALE GENOMIC DNA]</scope>
    <source>
        <strain evidence="6 7">VanB</strain>
    </source>
</reference>
<dbReference type="AlphaFoldDB" id="A0A7Y9W155"/>
<feature type="signal peptide" evidence="4">
    <location>
        <begin position="1"/>
        <end position="23"/>
    </location>
</feature>
<dbReference type="GO" id="GO:0004096">
    <property type="term" value="F:catalase activity"/>
    <property type="evidence" value="ECO:0007669"/>
    <property type="project" value="InterPro"/>
</dbReference>
<comment type="caution">
    <text evidence="6">The sequence shown here is derived from an EMBL/GenBank/DDBJ whole genome shotgun (WGS) entry which is preliminary data.</text>
</comment>
<dbReference type="GO" id="GO:0020037">
    <property type="term" value="F:heme binding"/>
    <property type="evidence" value="ECO:0007669"/>
    <property type="project" value="InterPro"/>
</dbReference>
<evidence type="ECO:0000256" key="1">
    <source>
        <dbReference type="PIRNR" id="PIRNR000296"/>
    </source>
</evidence>
<dbReference type="SUPFAM" id="SSF56634">
    <property type="entry name" value="Heme-dependent catalase-like"/>
    <property type="match status" value="1"/>
</dbReference>
<dbReference type="EC" id="1.11.1.-" evidence="1"/>
<keyword evidence="1 3" id="KW-0479">Metal-binding</keyword>
<dbReference type="InterPro" id="IPR024168">
    <property type="entry name" value="Catalase_SrpA-type_pred"/>
</dbReference>
<feature type="active site" evidence="2">
    <location>
        <position position="64"/>
    </location>
</feature>
<dbReference type="PANTHER" id="PTHR11465">
    <property type="entry name" value="CATALASE"/>
    <property type="match status" value="1"/>
</dbReference>
<dbReference type="GO" id="GO:0046872">
    <property type="term" value="F:metal ion binding"/>
    <property type="evidence" value="ECO:0007669"/>
    <property type="project" value="UniProtKB-KW"/>
</dbReference>
<dbReference type="GO" id="GO:0042744">
    <property type="term" value="P:hydrogen peroxide catabolic process"/>
    <property type="evidence" value="ECO:0007669"/>
    <property type="project" value="TreeGrafter"/>
</dbReference>
<comment type="function">
    <text evidence="1">Has an organic peroxide-dependent peroxidase activity.</text>
</comment>
<accession>A0A7Y9W155</accession>
<dbReference type="RefSeq" id="WP_179695339.1">
    <property type="nucleotide sequence ID" value="NZ_JACCAT010000001.1"/>
</dbReference>
<comment type="cofactor">
    <cofactor evidence="1">
        <name>heme</name>
        <dbReference type="ChEBI" id="CHEBI:30413"/>
    </cofactor>
</comment>